<feature type="transmembrane region" description="Helical" evidence="1">
    <location>
        <begin position="93"/>
        <end position="113"/>
    </location>
</feature>
<evidence type="ECO:0000313" key="2">
    <source>
        <dbReference type="EMBL" id="SKA60978.1"/>
    </source>
</evidence>
<sequence length="154" mass="17587">MNKKYSENKLIVFTRYLILFMLVSGVVVLITLPFTLNMCKKYDYNGLSKHFYPILIIIAFCGVMALLILWQLKKIFDTVISNDCFVNENVKSLNKMSIYSILISIAMFIRLLIKPTLASAAMVLTFLIASLFSRILATVFESAIAYKTENDFTI</sequence>
<dbReference type="InterPro" id="IPR021354">
    <property type="entry name" value="DUF2975"/>
</dbReference>
<feature type="transmembrane region" description="Helical" evidence="1">
    <location>
        <begin position="52"/>
        <end position="72"/>
    </location>
</feature>
<dbReference type="Pfam" id="PF11188">
    <property type="entry name" value="DUF2975"/>
    <property type="match status" value="1"/>
</dbReference>
<feature type="transmembrane region" description="Helical" evidence="1">
    <location>
        <begin position="12"/>
        <end position="32"/>
    </location>
</feature>
<dbReference type="EMBL" id="FUXZ01000003">
    <property type="protein sequence ID" value="SKA60978.1"/>
    <property type="molecule type" value="Genomic_DNA"/>
</dbReference>
<dbReference type="STRING" id="39495.SAMN02745111_00321"/>
<evidence type="ECO:0000313" key="3">
    <source>
        <dbReference type="Proteomes" id="UP000190814"/>
    </source>
</evidence>
<protein>
    <recommendedName>
        <fullName evidence="4">DUF2975 domain-containing protein</fullName>
    </recommendedName>
</protein>
<reference evidence="2 3" key="1">
    <citation type="submission" date="2017-02" db="EMBL/GenBank/DDBJ databases">
        <authorList>
            <person name="Peterson S.W."/>
        </authorList>
    </citation>
    <scope>NUCLEOTIDE SEQUENCE [LARGE SCALE GENOMIC DNA]</scope>
    <source>
        <strain evidence="2 3">ATCC 35992</strain>
    </source>
</reference>
<evidence type="ECO:0008006" key="4">
    <source>
        <dbReference type="Google" id="ProtNLM"/>
    </source>
</evidence>
<feature type="transmembrane region" description="Helical" evidence="1">
    <location>
        <begin position="119"/>
        <end position="137"/>
    </location>
</feature>
<keyword evidence="1" id="KW-1133">Transmembrane helix</keyword>
<dbReference type="OrthoDB" id="9791568at2"/>
<keyword evidence="3" id="KW-1185">Reference proteome</keyword>
<accession>A0A1T4V7L9</accession>
<dbReference type="RefSeq" id="WP_159444248.1">
    <property type="nucleotide sequence ID" value="NZ_FUXZ01000003.1"/>
</dbReference>
<dbReference type="Proteomes" id="UP000190814">
    <property type="component" value="Unassembled WGS sequence"/>
</dbReference>
<gene>
    <name evidence="2" type="ORF">SAMN02745111_00321</name>
</gene>
<keyword evidence="1" id="KW-0812">Transmembrane</keyword>
<organism evidence="2 3">
    <name type="scientific">Eubacterium uniforme</name>
    <dbReference type="NCBI Taxonomy" id="39495"/>
    <lineage>
        <taxon>Bacteria</taxon>
        <taxon>Bacillati</taxon>
        <taxon>Bacillota</taxon>
        <taxon>Clostridia</taxon>
        <taxon>Eubacteriales</taxon>
        <taxon>Eubacteriaceae</taxon>
        <taxon>Eubacterium</taxon>
    </lineage>
</organism>
<name>A0A1T4V7L9_9FIRM</name>
<keyword evidence="1" id="KW-0472">Membrane</keyword>
<evidence type="ECO:0000256" key="1">
    <source>
        <dbReference type="SAM" id="Phobius"/>
    </source>
</evidence>
<proteinExistence type="predicted"/>
<dbReference type="AlphaFoldDB" id="A0A1T4V7L9"/>